<gene>
    <name evidence="3" type="ORF">A4R35_06985</name>
</gene>
<dbReference type="AlphaFoldDB" id="A0A328VJI9"/>
<keyword evidence="4" id="KW-1185">Reference proteome</keyword>
<reference evidence="3 4" key="1">
    <citation type="submission" date="2016-08" db="EMBL/GenBank/DDBJ databases">
        <title>Analysis of Carbohydrate Active Enzymes in Thermogemmatispora T81 Reveals Carbohydrate Degradation Ability.</title>
        <authorList>
            <person name="Tomazini A."/>
            <person name="Lal S."/>
            <person name="Stott M."/>
            <person name="Henrissat B."/>
            <person name="Polikarpov I."/>
            <person name="Sparling R."/>
            <person name="Levin D.B."/>
        </authorList>
    </citation>
    <scope>NUCLEOTIDE SEQUENCE [LARGE SCALE GENOMIC DNA]</scope>
    <source>
        <strain evidence="3 4">T81</strain>
    </source>
</reference>
<dbReference type="OrthoDB" id="164156at2"/>
<feature type="compositionally biased region" description="Low complexity" evidence="1">
    <location>
        <begin position="1"/>
        <end position="24"/>
    </location>
</feature>
<evidence type="ECO:0000256" key="1">
    <source>
        <dbReference type="SAM" id="MobiDB-lite"/>
    </source>
</evidence>
<name>A0A328VJI9_9CHLR</name>
<keyword evidence="2" id="KW-1133">Transmembrane helix</keyword>
<keyword evidence="2" id="KW-0812">Transmembrane</keyword>
<feature type="transmembrane region" description="Helical" evidence="2">
    <location>
        <begin position="91"/>
        <end position="113"/>
    </location>
</feature>
<feature type="region of interest" description="Disordered" evidence="1">
    <location>
        <begin position="1"/>
        <end position="38"/>
    </location>
</feature>
<evidence type="ECO:0000313" key="4">
    <source>
        <dbReference type="Proteomes" id="UP000248706"/>
    </source>
</evidence>
<dbReference type="Proteomes" id="UP000248706">
    <property type="component" value="Unassembled WGS sequence"/>
</dbReference>
<evidence type="ECO:0000313" key="3">
    <source>
        <dbReference type="EMBL" id="RAQ95274.1"/>
    </source>
</evidence>
<keyword evidence="2" id="KW-0472">Membrane</keyword>
<dbReference type="EMBL" id="MCIF01000002">
    <property type="protein sequence ID" value="RAQ95274.1"/>
    <property type="molecule type" value="Genomic_DNA"/>
</dbReference>
<organism evidence="3 4">
    <name type="scientific">Thermogemmatispora tikiterensis</name>
    <dbReference type="NCBI Taxonomy" id="1825093"/>
    <lineage>
        <taxon>Bacteria</taxon>
        <taxon>Bacillati</taxon>
        <taxon>Chloroflexota</taxon>
        <taxon>Ktedonobacteria</taxon>
        <taxon>Thermogemmatisporales</taxon>
        <taxon>Thermogemmatisporaceae</taxon>
        <taxon>Thermogemmatispora</taxon>
    </lineage>
</organism>
<accession>A0A328VJI9</accession>
<protein>
    <submittedName>
        <fullName evidence="3">Uncharacterized protein</fullName>
    </submittedName>
</protein>
<dbReference type="RefSeq" id="WP_112427864.1">
    <property type="nucleotide sequence ID" value="NZ_MCIF01000002.1"/>
</dbReference>
<evidence type="ECO:0000256" key="2">
    <source>
        <dbReference type="SAM" id="Phobius"/>
    </source>
</evidence>
<proteinExistence type="predicted"/>
<sequence>MSAQEQQAATTGAGTQPAGTTGQPTEERHAFGTAKTESLQDSGWWRIAIPAFVIVASVALFLVPLVLLITLLVTTSFNTESAAAHQGIPLAWLWITMIVIEVVIAALIARGLLKIFLTDSWNYRT</sequence>
<feature type="transmembrane region" description="Helical" evidence="2">
    <location>
        <begin position="47"/>
        <end position="71"/>
    </location>
</feature>
<comment type="caution">
    <text evidence="3">The sequence shown here is derived from an EMBL/GenBank/DDBJ whole genome shotgun (WGS) entry which is preliminary data.</text>
</comment>